<keyword evidence="3" id="KW-1185">Reference proteome</keyword>
<evidence type="ECO:0000313" key="2">
    <source>
        <dbReference type="EMBL" id="KCZ72336.1"/>
    </source>
</evidence>
<dbReference type="AlphaFoldDB" id="A0A062UZI3"/>
<evidence type="ECO:0000259" key="1">
    <source>
        <dbReference type="PROSITE" id="PS50866"/>
    </source>
</evidence>
<dbReference type="Pfam" id="PF01105">
    <property type="entry name" value="EMP24_GP25L"/>
    <property type="match status" value="1"/>
</dbReference>
<dbReference type="RefSeq" id="WP_048090479.1">
    <property type="nucleotide sequence ID" value="NZ_JMIY01000003.1"/>
</dbReference>
<gene>
    <name evidence="2" type="ORF">ANME2D_01742</name>
</gene>
<dbReference type="Proteomes" id="UP000027153">
    <property type="component" value="Unassembled WGS sequence"/>
</dbReference>
<dbReference type="SUPFAM" id="SSF101576">
    <property type="entry name" value="Supernatant protein factor (SPF), C-terminal domain"/>
    <property type="match status" value="1"/>
</dbReference>
<dbReference type="PROSITE" id="PS51257">
    <property type="entry name" value="PROKAR_LIPOPROTEIN"/>
    <property type="match status" value="1"/>
</dbReference>
<dbReference type="PROSITE" id="PS50866">
    <property type="entry name" value="GOLD"/>
    <property type="match status" value="1"/>
</dbReference>
<proteinExistence type="predicted"/>
<protein>
    <submittedName>
        <fullName evidence="2">Emp24/gp25L/p24 family/GOLD</fullName>
    </submittedName>
</protein>
<dbReference type="InterPro" id="IPR009038">
    <property type="entry name" value="GOLD_dom"/>
</dbReference>
<name>A0A062UZI3_9EURY</name>
<dbReference type="EMBL" id="JMIY01000003">
    <property type="protein sequence ID" value="KCZ72336.1"/>
    <property type="molecule type" value="Genomic_DNA"/>
</dbReference>
<evidence type="ECO:0000313" key="3">
    <source>
        <dbReference type="Proteomes" id="UP000027153"/>
    </source>
</evidence>
<accession>A0A062UZI3</accession>
<comment type="caution">
    <text evidence="2">The sequence shown here is derived from an EMBL/GenBank/DDBJ whole genome shotgun (WGS) entry which is preliminary data.</text>
</comment>
<dbReference type="Gene3D" id="2.60.120.380">
    <property type="match status" value="1"/>
</dbReference>
<feature type="domain" description="GOLD" evidence="1">
    <location>
        <begin position="45"/>
        <end position="127"/>
    </location>
</feature>
<dbReference type="InterPro" id="IPR036598">
    <property type="entry name" value="GOLD_dom_sf"/>
</dbReference>
<sequence>MKKILLIILIILGVLVAGCSGPIGSSNKQTSTIVNEQFTISANSVKGYYSDLQTGDELEVSITVLQGGDLDIDFYITNADGAKIISRSKIGDTTISWVAPSSGTYYFKYDNSFSALTSKIVKTTITVTR</sequence>
<reference evidence="2 3" key="1">
    <citation type="journal article" date="2013" name="Nature">
        <title>Anaerobic oxidation of methane coupled to nitrate reduction in a novel archaeal lineage.</title>
        <authorList>
            <person name="Haroon M.F."/>
            <person name="Hu S."/>
            <person name="Shi Y."/>
            <person name="Imelfort M."/>
            <person name="Keller J."/>
            <person name="Hugenholtz P."/>
            <person name="Yuan Z."/>
            <person name="Tyson G.W."/>
        </authorList>
    </citation>
    <scope>NUCLEOTIDE SEQUENCE [LARGE SCALE GENOMIC DNA]</scope>
    <source>
        <strain evidence="2 3">ANME-2d</strain>
    </source>
</reference>
<organism evidence="2 3">
    <name type="scientific">Candidatus Methanoperedens nitratireducens</name>
    <dbReference type="NCBI Taxonomy" id="1392998"/>
    <lineage>
        <taxon>Archaea</taxon>
        <taxon>Methanobacteriati</taxon>
        <taxon>Methanobacteriota</taxon>
        <taxon>Stenosarchaea group</taxon>
        <taxon>Methanomicrobia</taxon>
        <taxon>Methanosarcinales</taxon>
        <taxon>ANME-2 cluster</taxon>
        <taxon>Candidatus Methanoperedentaceae</taxon>
        <taxon>Candidatus Methanoperedens</taxon>
    </lineage>
</organism>